<accession>A0A8X8YEU4</accession>
<evidence type="ECO:0008006" key="4">
    <source>
        <dbReference type="Google" id="ProtNLM"/>
    </source>
</evidence>
<reference evidence="2" key="2">
    <citation type="submission" date="2020-08" db="EMBL/GenBank/DDBJ databases">
        <title>Plant Genome Project.</title>
        <authorList>
            <person name="Zhang R.-G."/>
        </authorList>
    </citation>
    <scope>NUCLEOTIDE SEQUENCE</scope>
    <source>
        <strain evidence="2">Huo1</strain>
        <tissue evidence="2">Leaf</tissue>
    </source>
</reference>
<proteinExistence type="predicted"/>
<evidence type="ECO:0000313" key="2">
    <source>
        <dbReference type="EMBL" id="KAG6430570.1"/>
    </source>
</evidence>
<keyword evidence="3" id="KW-1185">Reference proteome</keyword>
<evidence type="ECO:0000256" key="1">
    <source>
        <dbReference type="SAM" id="MobiDB-lite"/>
    </source>
</evidence>
<organism evidence="2">
    <name type="scientific">Salvia splendens</name>
    <name type="common">Scarlet sage</name>
    <dbReference type="NCBI Taxonomy" id="180675"/>
    <lineage>
        <taxon>Eukaryota</taxon>
        <taxon>Viridiplantae</taxon>
        <taxon>Streptophyta</taxon>
        <taxon>Embryophyta</taxon>
        <taxon>Tracheophyta</taxon>
        <taxon>Spermatophyta</taxon>
        <taxon>Magnoliopsida</taxon>
        <taxon>eudicotyledons</taxon>
        <taxon>Gunneridae</taxon>
        <taxon>Pentapetalae</taxon>
        <taxon>asterids</taxon>
        <taxon>lamiids</taxon>
        <taxon>Lamiales</taxon>
        <taxon>Lamiaceae</taxon>
        <taxon>Nepetoideae</taxon>
        <taxon>Mentheae</taxon>
        <taxon>Salviinae</taxon>
        <taxon>Salvia</taxon>
        <taxon>Salvia subgen. Calosphace</taxon>
        <taxon>core Calosphace</taxon>
    </lineage>
</organism>
<dbReference type="Pfam" id="PF14223">
    <property type="entry name" value="Retrotran_gag_2"/>
    <property type="match status" value="1"/>
</dbReference>
<sequence>MMKPATTMEELCEEMDEKVLSTIQLRVSREVLREVFNEKSAAGIWSKLESLYMTKSLANKLRLKERFFILRISEGTPIQSHLDEFNSIIIDLENLDAKVDDEDKVGKLEPRAKKCIFIGYGLGVKGYVCMTLSDQEEVQEKVEFETKALIQEANVPNSSTTQEDEVTADQRIPQQHLPRRRGLPQPWSMAQELPQQRPRKLTQRLIAESANIAYALTVALEMGEDGEPKNYS</sequence>
<gene>
    <name evidence="2" type="ORF">SASPL_108640</name>
</gene>
<name>A0A8X8YEU4_SALSN</name>
<dbReference type="AlphaFoldDB" id="A0A8X8YEU4"/>
<dbReference type="EMBL" id="PNBA02000003">
    <property type="protein sequence ID" value="KAG6430570.1"/>
    <property type="molecule type" value="Genomic_DNA"/>
</dbReference>
<dbReference type="Proteomes" id="UP000298416">
    <property type="component" value="Unassembled WGS sequence"/>
</dbReference>
<feature type="region of interest" description="Disordered" evidence="1">
    <location>
        <begin position="154"/>
        <end position="186"/>
    </location>
</feature>
<evidence type="ECO:0000313" key="3">
    <source>
        <dbReference type="Proteomes" id="UP000298416"/>
    </source>
</evidence>
<protein>
    <recommendedName>
        <fullName evidence="4">Retrovirus-related Pol polyprotein from transposon TNT 1-94</fullName>
    </recommendedName>
</protein>
<comment type="caution">
    <text evidence="2">The sequence shown here is derived from an EMBL/GenBank/DDBJ whole genome shotgun (WGS) entry which is preliminary data.</text>
</comment>
<reference evidence="2" key="1">
    <citation type="submission" date="2018-01" db="EMBL/GenBank/DDBJ databases">
        <authorList>
            <person name="Mao J.F."/>
        </authorList>
    </citation>
    <scope>NUCLEOTIDE SEQUENCE</scope>
    <source>
        <strain evidence="2">Huo1</strain>
        <tissue evidence="2">Leaf</tissue>
    </source>
</reference>